<dbReference type="EC" id="1.17.4.4" evidence="3"/>
<dbReference type="GO" id="GO:0047057">
    <property type="term" value="F:vitamin-K-epoxide reductase (warfarin-sensitive) activity"/>
    <property type="evidence" value="ECO:0007669"/>
    <property type="project" value="UniProtKB-EC"/>
</dbReference>
<feature type="domain" description="Vitamin K epoxide reductase" evidence="14">
    <location>
        <begin position="1"/>
        <end position="144"/>
    </location>
</feature>
<evidence type="ECO:0000256" key="13">
    <source>
        <dbReference type="SAM" id="SignalP"/>
    </source>
</evidence>
<comment type="similarity">
    <text evidence="2">Belongs to the VKOR family.</text>
</comment>
<evidence type="ECO:0000256" key="11">
    <source>
        <dbReference type="ARBA" id="ARBA00023284"/>
    </source>
</evidence>
<evidence type="ECO:0000256" key="4">
    <source>
        <dbReference type="ARBA" id="ARBA00022692"/>
    </source>
</evidence>
<evidence type="ECO:0000256" key="9">
    <source>
        <dbReference type="ARBA" id="ARBA00023136"/>
    </source>
</evidence>
<organism evidence="15 16">
    <name type="scientific">Fasciolopsis buskii</name>
    <dbReference type="NCBI Taxonomy" id="27845"/>
    <lineage>
        <taxon>Eukaryota</taxon>
        <taxon>Metazoa</taxon>
        <taxon>Spiralia</taxon>
        <taxon>Lophotrochozoa</taxon>
        <taxon>Platyhelminthes</taxon>
        <taxon>Trematoda</taxon>
        <taxon>Digenea</taxon>
        <taxon>Plagiorchiida</taxon>
        <taxon>Echinostomata</taxon>
        <taxon>Echinostomatoidea</taxon>
        <taxon>Fasciolidae</taxon>
        <taxon>Fasciolopsis</taxon>
    </lineage>
</organism>
<dbReference type="AlphaFoldDB" id="A0A8E0RMB6"/>
<evidence type="ECO:0000259" key="14">
    <source>
        <dbReference type="SMART" id="SM00756"/>
    </source>
</evidence>
<keyword evidence="4 12" id="KW-0812">Transmembrane</keyword>
<keyword evidence="5" id="KW-0874">Quinone</keyword>
<reference evidence="15" key="1">
    <citation type="submission" date="2019-05" db="EMBL/GenBank/DDBJ databases">
        <title>Annotation for the trematode Fasciolopsis buski.</title>
        <authorList>
            <person name="Choi Y.-J."/>
        </authorList>
    </citation>
    <scope>NUCLEOTIDE SEQUENCE</scope>
    <source>
        <strain evidence="15">HT</strain>
        <tissue evidence="15">Whole worm</tissue>
    </source>
</reference>
<name>A0A8E0RMB6_9TREM</name>
<dbReference type="GO" id="GO:0048038">
    <property type="term" value="F:quinone binding"/>
    <property type="evidence" value="ECO:0007669"/>
    <property type="project" value="UniProtKB-KW"/>
</dbReference>
<evidence type="ECO:0000256" key="6">
    <source>
        <dbReference type="ARBA" id="ARBA00022824"/>
    </source>
</evidence>
<feature type="transmembrane region" description="Helical" evidence="12">
    <location>
        <begin position="122"/>
        <end position="142"/>
    </location>
</feature>
<evidence type="ECO:0000256" key="5">
    <source>
        <dbReference type="ARBA" id="ARBA00022719"/>
    </source>
</evidence>
<proteinExistence type="inferred from homology"/>
<dbReference type="EMBL" id="LUCM01009149">
    <property type="protein sequence ID" value="KAA0187383.1"/>
    <property type="molecule type" value="Genomic_DNA"/>
</dbReference>
<evidence type="ECO:0000256" key="12">
    <source>
        <dbReference type="SAM" id="Phobius"/>
    </source>
</evidence>
<keyword evidence="7 12" id="KW-1133">Transmembrane helix</keyword>
<dbReference type="InterPro" id="IPR042406">
    <property type="entry name" value="VKORC1/VKORC1L1"/>
</dbReference>
<evidence type="ECO:0000256" key="10">
    <source>
        <dbReference type="ARBA" id="ARBA00023157"/>
    </source>
</evidence>
<evidence type="ECO:0000256" key="3">
    <source>
        <dbReference type="ARBA" id="ARBA00012278"/>
    </source>
</evidence>
<dbReference type="Pfam" id="PF07884">
    <property type="entry name" value="VKOR"/>
    <property type="match status" value="1"/>
</dbReference>
<keyword evidence="9 12" id="KW-0472">Membrane</keyword>
<feature type="transmembrane region" description="Helical" evidence="12">
    <location>
        <begin position="96"/>
        <end position="116"/>
    </location>
</feature>
<keyword evidence="16" id="KW-1185">Reference proteome</keyword>
<dbReference type="PANTHER" id="PTHR14519:SF8">
    <property type="entry name" value="VITAMIN K EPOXIDE REDUCTASE COMPLEX SUBUNIT 1"/>
    <property type="match status" value="1"/>
</dbReference>
<dbReference type="InterPro" id="IPR012932">
    <property type="entry name" value="VKOR"/>
</dbReference>
<keyword evidence="13" id="KW-0732">Signal</keyword>
<protein>
    <recommendedName>
        <fullName evidence="3">vitamin-K-epoxide reductase (warfarin-sensitive)</fullName>
        <ecNumber evidence="3">1.17.4.4</ecNumber>
    </recommendedName>
</protein>
<dbReference type="GO" id="GO:0005789">
    <property type="term" value="C:endoplasmic reticulum membrane"/>
    <property type="evidence" value="ECO:0007669"/>
    <property type="project" value="UniProtKB-SubCell"/>
</dbReference>
<dbReference type="Gene3D" id="1.20.1440.130">
    <property type="entry name" value="VKOR domain"/>
    <property type="match status" value="1"/>
</dbReference>
<comment type="subcellular location">
    <subcellularLocation>
        <location evidence="1">Endoplasmic reticulum membrane</location>
        <topology evidence="1">Multi-pass membrane protein</topology>
    </subcellularLocation>
</comment>
<dbReference type="GO" id="GO:0042373">
    <property type="term" value="P:vitamin K metabolic process"/>
    <property type="evidence" value="ECO:0007669"/>
    <property type="project" value="InterPro"/>
</dbReference>
<evidence type="ECO:0000313" key="15">
    <source>
        <dbReference type="EMBL" id="KAA0187383.1"/>
    </source>
</evidence>
<evidence type="ECO:0000256" key="2">
    <source>
        <dbReference type="ARBA" id="ARBA00006214"/>
    </source>
</evidence>
<gene>
    <name evidence="15" type="ORF">FBUS_09133</name>
</gene>
<keyword evidence="10" id="KW-1015">Disulfide bond</keyword>
<dbReference type="SMART" id="SM00756">
    <property type="entry name" value="VKc"/>
    <property type="match status" value="1"/>
</dbReference>
<evidence type="ECO:0000256" key="1">
    <source>
        <dbReference type="ARBA" id="ARBA00004477"/>
    </source>
</evidence>
<evidence type="ECO:0000256" key="7">
    <source>
        <dbReference type="ARBA" id="ARBA00022989"/>
    </source>
</evidence>
<dbReference type="OrthoDB" id="17010at2759"/>
<keyword evidence="11" id="KW-0676">Redox-active center</keyword>
<sequence>MNCASLISCSGILVCVYALYVEHSKEADSDYQPACDISDRISCTKAFLSKYSRGFGLLPRMLENSFLNQRNPVYGLIFYSLLLVLDRCGTLGALKLSLFLAVLSCIGSIYLAYLLYFVIRSLCLVCLTVYAINAALLIIYSWRYYHFQSEPKTTKFN</sequence>
<evidence type="ECO:0000256" key="8">
    <source>
        <dbReference type="ARBA" id="ARBA00023002"/>
    </source>
</evidence>
<accession>A0A8E0RMB6</accession>
<dbReference type="PANTHER" id="PTHR14519">
    <property type="entry name" value="VITAMIN K EPOXIDE REDUCTASE COMPLEX, SUBUNIT 1"/>
    <property type="match status" value="1"/>
</dbReference>
<keyword evidence="6" id="KW-0256">Endoplasmic reticulum</keyword>
<feature type="signal peptide" evidence="13">
    <location>
        <begin position="1"/>
        <end position="18"/>
    </location>
</feature>
<comment type="caution">
    <text evidence="15">The sequence shown here is derived from an EMBL/GenBank/DDBJ whole genome shotgun (WGS) entry which is preliminary data.</text>
</comment>
<evidence type="ECO:0000313" key="16">
    <source>
        <dbReference type="Proteomes" id="UP000728185"/>
    </source>
</evidence>
<dbReference type="Proteomes" id="UP000728185">
    <property type="component" value="Unassembled WGS sequence"/>
</dbReference>
<dbReference type="CDD" id="cd12917">
    <property type="entry name" value="VKOR_euk"/>
    <property type="match status" value="1"/>
</dbReference>
<keyword evidence="8" id="KW-0560">Oxidoreductase</keyword>
<feature type="chain" id="PRO_5034824165" description="vitamin-K-epoxide reductase (warfarin-sensitive)" evidence="13">
    <location>
        <begin position="19"/>
        <end position="157"/>
    </location>
</feature>
<dbReference type="InterPro" id="IPR038354">
    <property type="entry name" value="VKOR_sf"/>
</dbReference>